<reference evidence="2 3" key="1">
    <citation type="submission" date="2023-01" db="EMBL/GenBank/DDBJ databases">
        <title>Analysis of 21 Apiospora genomes using comparative genomics revels a genus with tremendous synthesis potential of carbohydrate active enzymes and secondary metabolites.</title>
        <authorList>
            <person name="Sorensen T."/>
        </authorList>
    </citation>
    <scope>NUCLEOTIDE SEQUENCE [LARGE SCALE GENOMIC DNA]</scope>
    <source>
        <strain evidence="2 3">CBS 33761</strain>
    </source>
</reference>
<feature type="compositionally biased region" description="Low complexity" evidence="1">
    <location>
        <begin position="95"/>
        <end position="112"/>
    </location>
</feature>
<proteinExistence type="predicted"/>
<organism evidence="2 3">
    <name type="scientific">Apiospora rasikravindrae</name>
    <dbReference type="NCBI Taxonomy" id="990691"/>
    <lineage>
        <taxon>Eukaryota</taxon>
        <taxon>Fungi</taxon>
        <taxon>Dikarya</taxon>
        <taxon>Ascomycota</taxon>
        <taxon>Pezizomycotina</taxon>
        <taxon>Sordariomycetes</taxon>
        <taxon>Xylariomycetidae</taxon>
        <taxon>Amphisphaeriales</taxon>
        <taxon>Apiosporaceae</taxon>
        <taxon>Apiospora</taxon>
    </lineage>
</organism>
<dbReference type="EMBL" id="JAQQWK010000011">
    <property type="protein sequence ID" value="KAK8024234.1"/>
    <property type="molecule type" value="Genomic_DNA"/>
</dbReference>
<evidence type="ECO:0000313" key="3">
    <source>
        <dbReference type="Proteomes" id="UP001444661"/>
    </source>
</evidence>
<comment type="caution">
    <text evidence="2">The sequence shown here is derived from an EMBL/GenBank/DDBJ whole genome shotgun (WGS) entry which is preliminary data.</text>
</comment>
<accession>A0ABR1S222</accession>
<protein>
    <submittedName>
        <fullName evidence="2">Uncharacterized protein</fullName>
    </submittedName>
</protein>
<sequence length="289" mass="31272">MKMHPSNPFFNPEIYERGEPSTGATPPDTSGRRSTNPFRRAKSTPTPTGQADDGRSCPDLTANSDSEPDPEILHSPVTTETPLSAPMPDPPQEGAASQQASASTASAPTSTSAAVNIPVDIRARRAGRRGLNLHVHWSDEEAAATASPSTPAPQHNEQPSESTTTTTEQPQNPPAQTPPNPPNQPPITPSAPRPPANTPNNMYIIQQPHVAYQAPVPMIMTNPPYVMPQQALPHWGPWCYPKRCHNAFWAGNAHHFTNQPIFIQNPIGQTMPTGPIFSTGPQNTYVFYH</sequence>
<feature type="compositionally biased region" description="Low complexity" evidence="1">
    <location>
        <begin position="143"/>
        <end position="170"/>
    </location>
</feature>
<evidence type="ECO:0000256" key="1">
    <source>
        <dbReference type="SAM" id="MobiDB-lite"/>
    </source>
</evidence>
<dbReference type="Proteomes" id="UP001444661">
    <property type="component" value="Unassembled WGS sequence"/>
</dbReference>
<name>A0ABR1S222_9PEZI</name>
<feature type="compositionally biased region" description="Pro residues" evidence="1">
    <location>
        <begin position="171"/>
        <end position="197"/>
    </location>
</feature>
<keyword evidence="3" id="KW-1185">Reference proteome</keyword>
<feature type="compositionally biased region" description="Polar residues" evidence="1">
    <location>
        <begin position="22"/>
        <end position="49"/>
    </location>
</feature>
<gene>
    <name evidence="2" type="ORF">PG993_012300</name>
</gene>
<feature type="region of interest" description="Disordered" evidence="1">
    <location>
        <begin position="1"/>
        <end position="112"/>
    </location>
</feature>
<evidence type="ECO:0000313" key="2">
    <source>
        <dbReference type="EMBL" id="KAK8024234.1"/>
    </source>
</evidence>
<feature type="region of interest" description="Disordered" evidence="1">
    <location>
        <begin position="140"/>
        <end position="201"/>
    </location>
</feature>